<keyword evidence="1" id="KW-0812">Transmembrane</keyword>
<dbReference type="Proteomes" id="UP000275078">
    <property type="component" value="Unassembled WGS sequence"/>
</dbReference>
<dbReference type="AlphaFoldDB" id="A0A3N4HH49"/>
<reference evidence="2 3" key="1">
    <citation type="journal article" date="2018" name="Nat. Ecol. Evol.">
        <title>Pezizomycetes genomes reveal the molecular basis of ectomycorrhizal truffle lifestyle.</title>
        <authorList>
            <person name="Murat C."/>
            <person name="Payen T."/>
            <person name="Noel B."/>
            <person name="Kuo A."/>
            <person name="Morin E."/>
            <person name="Chen J."/>
            <person name="Kohler A."/>
            <person name="Krizsan K."/>
            <person name="Balestrini R."/>
            <person name="Da Silva C."/>
            <person name="Montanini B."/>
            <person name="Hainaut M."/>
            <person name="Levati E."/>
            <person name="Barry K.W."/>
            <person name="Belfiori B."/>
            <person name="Cichocki N."/>
            <person name="Clum A."/>
            <person name="Dockter R.B."/>
            <person name="Fauchery L."/>
            <person name="Guy J."/>
            <person name="Iotti M."/>
            <person name="Le Tacon F."/>
            <person name="Lindquist E.A."/>
            <person name="Lipzen A."/>
            <person name="Malagnac F."/>
            <person name="Mello A."/>
            <person name="Molinier V."/>
            <person name="Miyauchi S."/>
            <person name="Poulain J."/>
            <person name="Riccioni C."/>
            <person name="Rubini A."/>
            <person name="Sitrit Y."/>
            <person name="Splivallo R."/>
            <person name="Traeger S."/>
            <person name="Wang M."/>
            <person name="Zifcakova L."/>
            <person name="Wipf D."/>
            <person name="Zambonelli A."/>
            <person name="Paolocci F."/>
            <person name="Nowrousian M."/>
            <person name="Ottonello S."/>
            <person name="Baldrian P."/>
            <person name="Spatafora J.W."/>
            <person name="Henrissat B."/>
            <person name="Nagy L.G."/>
            <person name="Aury J.M."/>
            <person name="Wincker P."/>
            <person name="Grigoriev I.V."/>
            <person name="Bonfante P."/>
            <person name="Martin F.M."/>
        </authorList>
    </citation>
    <scope>NUCLEOTIDE SEQUENCE [LARGE SCALE GENOMIC DNA]</scope>
    <source>
        <strain evidence="2 3">RN42</strain>
    </source>
</reference>
<keyword evidence="1" id="KW-1133">Transmembrane helix</keyword>
<name>A0A3N4HH49_ASCIM</name>
<keyword evidence="1" id="KW-0472">Membrane</keyword>
<proteinExistence type="predicted"/>
<dbReference type="EMBL" id="ML119878">
    <property type="protein sequence ID" value="RPA72128.1"/>
    <property type="molecule type" value="Genomic_DNA"/>
</dbReference>
<sequence>MLRGEMVEKRGFSMFLLLLFCADLTIILFELTHPLAAEFLRGTHTNHCSFDTLSKRMRMQLLSPPYPEQKTTVISNDALSRWQPTDISDTNTPQFGIRKARNIPTHQMSTSHQSLISNAILPYIAFRELPASDAY</sequence>
<evidence type="ECO:0000313" key="3">
    <source>
        <dbReference type="Proteomes" id="UP000275078"/>
    </source>
</evidence>
<evidence type="ECO:0000313" key="2">
    <source>
        <dbReference type="EMBL" id="RPA72128.1"/>
    </source>
</evidence>
<accession>A0A3N4HH49</accession>
<organism evidence="2 3">
    <name type="scientific">Ascobolus immersus RN42</name>
    <dbReference type="NCBI Taxonomy" id="1160509"/>
    <lineage>
        <taxon>Eukaryota</taxon>
        <taxon>Fungi</taxon>
        <taxon>Dikarya</taxon>
        <taxon>Ascomycota</taxon>
        <taxon>Pezizomycotina</taxon>
        <taxon>Pezizomycetes</taxon>
        <taxon>Pezizales</taxon>
        <taxon>Ascobolaceae</taxon>
        <taxon>Ascobolus</taxon>
    </lineage>
</organism>
<feature type="transmembrane region" description="Helical" evidence="1">
    <location>
        <begin position="12"/>
        <end position="31"/>
    </location>
</feature>
<evidence type="ECO:0000256" key="1">
    <source>
        <dbReference type="SAM" id="Phobius"/>
    </source>
</evidence>
<protein>
    <submittedName>
        <fullName evidence="2">Uncharacterized protein</fullName>
    </submittedName>
</protein>
<keyword evidence="3" id="KW-1185">Reference proteome</keyword>
<gene>
    <name evidence="2" type="ORF">BJ508DRAFT_79298</name>
</gene>